<dbReference type="Proteomes" id="UP001549104">
    <property type="component" value="Unassembled WGS sequence"/>
</dbReference>
<name>A0ABV2KFW5_SPOPS</name>
<reference evidence="1 2" key="1">
    <citation type="submission" date="2024-06" db="EMBL/GenBank/DDBJ databases">
        <title>Sorghum-associated microbial communities from plants grown in Nebraska, USA.</title>
        <authorList>
            <person name="Schachtman D."/>
        </authorList>
    </citation>
    <scope>NUCLEOTIDE SEQUENCE [LARGE SCALE GENOMIC DNA]</scope>
    <source>
        <strain evidence="1 2">1288</strain>
    </source>
</reference>
<evidence type="ECO:0000313" key="2">
    <source>
        <dbReference type="Proteomes" id="UP001549104"/>
    </source>
</evidence>
<dbReference type="EMBL" id="JBEPME010000011">
    <property type="protein sequence ID" value="MET3659500.1"/>
    <property type="molecule type" value="Genomic_DNA"/>
</dbReference>
<keyword evidence="2" id="KW-1185">Reference proteome</keyword>
<comment type="caution">
    <text evidence="1">The sequence shown here is derived from an EMBL/GenBank/DDBJ whole genome shotgun (WGS) entry which is preliminary data.</text>
</comment>
<accession>A0ABV2KFW5</accession>
<sequence length="220" mass="21638">MNSNNFKLHGCSGCGGSGGSRHGSSGCFRVDTGQVNCNLGPFRAIDAACIIPTVDTGSIIPFASGLVPVALTSLVGGLAGIPFFIGFGTAIPSPVVLGTTIDLTGLINEAFSVPRAGSLTAISAAYTITTALSVATTATVNAQVYRAPAGSNTFSPTGISVDLAPTLTDLLTVGTTLSGSASFAPVPVSVGDRLLMVFSVSGAPLAATVIGTASAGITIS</sequence>
<proteinExistence type="predicted"/>
<gene>
    <name evidence="1" type="ORF">ABIC55_004640</name>
</gene>
<dbReference type="RefSeq" id="WP_338653705.1">
    <property type="nucleotide sequence ID" value="NZ_CP146246.1"/>
</dbReference>
<organism evidence="1 2">
    <name type="scientific">Sporosarcina psychrophila</name>
    <name type="common">Bacillus psychrophilus</name>
    <dbReference type="NCBI Taxonomy" id="1476"/>
    <lineage>
        <taxon>Bacteria</taxon>
        <taxon>Bacillati</taxon>
        <taxon>Bacillota</taxon>
        <taxon>Bacilli</taxon>
        <taxon>Bacillales</taxon>
        <taxon>Caryophanaceae</taxon>
        <taxon>Sporosarcina</taxon>
    </lineage>
</organism>
<protein>
    <submittedName>
        <fullName evidence="1">BclB C-terminal domain-containing protein</fullName>
    </submittedName>
</protein>
<dbReference type="NCBIfam" id="TIGR03721">
    <property type="entry name" value="exospore_TM"/>
    <property type="match status" value="1"/>
</dbReference>
<dbReference type="InterPro" id="IPR021210">
    <property type="entry name" value="Exosporium_BclB"/>
</dbReference>
<evidence type="ECO:0000313" key="1">
    <source>
        <dbReference type="EMBL" id="MET3659500.1"/>
    </source>
</evidence>